<dbReference type="CDD" id="cd12087">
    <property type="entry name" value="TM_EGFR-like"/>
    <property type="match status" value="1"/>
</dbReference>
<keyword evidence="2" id="KW-0472">Membrane</keyword>
<feature type="region of interest" description="Disordered" evidence="1">
    <location>
        <begin position="280"/>
        <end position="299"/>
    </location>
</feature>
<feature type="compositionally biased region" description="Basic and acidic residues" evidence="1">
    <location>
        <begin position="282"/>
        <end position="294"/>
    </location>
</feature>
<evidence type="ECO:0000313" key="4">
    <source>
        <dbReference type="Proteomes" id="UP001498398"/>
    </source>
</evidence>
<comment type="caution">
    <text evidence="3">The sequence shown here is derived from an EMBL/GenBank/DDBJ whole genome shotgun (WGS) entry which is preliminary data.</text>
</comment>
<name>A0ABR1IV07_9AGAR</name>
<keyword evidence="2" id="KW-0812">Transmembrane</keyword>
<dbReference type="Proteomes" id="UP001498398">
    <property type="component" value="Unassembled WGS sequence"/>
</dbReference>
<evidence type="ECO:0000313" key="3">
    <source>
        <dbReference type="EMBL" id="KAK7440626.1"/>
    </source>
</evidence>
<accession>A0ABR1IV07</accession>
<evidence type="ECO:0000256" key="2">
    <source>
        <dbReference type="SAM" id="Phobius"/>
    </source>
</evidence>
<proteinExistence type="predicted"/>
<feature type="transmembrane region" description="Helical" evidence="2">
    <location>
        <begin position="240"/>
        <end position="260"/>
    </location>
</feature>
<keyword evidence="2" id="KW-1133">Transmembrane helix</keyword>
<gene>
    <name evidence="3" type="ORF">VKT23_016974</name>
</gene>
<dbReference type="EMBL" id="JBANRG010000067">
    <property type="protein sequence ID" value="KAK7440626.1"/>
    <property type="molecule type" value="Genomic_DNA"/>
</dbReference>
<sequence length="395" mass="43719">MFLLSLLVPHVMADIKLSSSWRKPDIVDSVEKRMNIASAALEVATSRLNSDAQFDGSDYGATGYLFAEMAEFDIASNQTKYKDPLKFYFSTVKKARPSFEDELLEETLSAAISTNIWQGQDGVIRTGNFEIVRALAAAYSHNSTSSDMRSYIQQYLGVQYNALIELATEDNSNIYGKSWLGPPSDSFSAFGQVNALSALIAAIPLDTHSNEPGFSSSTAPIATGKSSPNSRPSANFGKTIGGAVGGVFFILVVGIILFLLRQKKHHQKHQLRRPKPFVLNDSSREQPLRTKDSHACPSGRQMHDVVNYLNSPQLPRRHGDKRSICEAGDLGPLDSPLSDENWEVSHSSLRNVENFRNNVTTAELVTILAERLQYGQWQEEMPPEYPESSRGRGRT</sequence>
<evidence type="ECO:0000256" key="1">
    <source>
        <dbReference type="SAM" id="MobiDB-lite"/>
    </source>
</evidence>
<feature type="region of interest" description="Disordered" evidence="1">
    <location>
        <begin position="213"/>
        <end position="232"/>
    </location>
</feature>
<keyword evidence="4" id="KW-1185">Reference proteome</keyword>
<protein>
    <submittedName>
        <fullName evidence="3">Uncharacterized protein</fullName>
    </submittedName>
</protein>
<reference evidence="3 4" key="1">
    <citation type="submission" date="2024-01" db="EMBL/GenBank/DDBJ databases">
        <title>A draft genome for the cacao thread blight pathogen Marasmiellus scandens.</title>
        <authorList>
            <person name="Baruah I.K."/>
            <person name="Leung J."/>
            <person name="Bukari Y."/>
            <person name="Amoako-Attah I."/>
            <person name="Meinhardt L.W."/>
            <person name="Bailey B.A."/>
            <person name="Cohen S.P."/>
        </authorList>
    </citation>
    <scope>NUCLEOTIDE SEQUENCE [LARGE SCALE GENOMIC DNA]</scope>
    <source>
        <strain evidence="3 4">GH-19</strain>
    </source>
</reference>
<organism evidence="3 4">
    <name type="scientific">Marasmiellus scandens</name>
    <dbReference type="NCBI Taxonomy" id="2682957"/>
    <lineage>
        <taxon>Eukaryota</taxon>
        <taxon>Fungi</taxon>
        <taxon>Dikarya</taxon>
        <taxon>Basidiomycota</taxon>
        <taxon>Agaricomycotina</taxon>
        <taxon>Agaricomycetes</taxon>
        <taxon>Agaricomycetidae</taxon>
        <taxon>Agaricales</taxon>
        <taxon>Marasmiineae</taxon>
        <taxon>Omphalotaceae</taxon>
        <taxon>Marasmiellus</taxon>
    </lineage>
</organism>